<dbReference type="EMBL" id="JANTHZ010000001">
    <property type="protein sequence ID" value="MCS0493970.1"/>
    <property type="molecule type" value="Genomic_DNA"/>
</dbReference>
<dbReference type="GO" id="GO:0006355">
    <property type="term" value="P:regulation of DNA-templated transcription"/>
    <property type="evidence" value="ECO:0007669"/>
    <property type="project" value="InterPro"/>
</dbReference>
<dbReference type="InterPro" id="IPR016032">
    <property type="entry name" value="Sig_transdc_resp-reg_C-effctor"/>
</dbReference>
<dbReference type="PRINTS" id="PR00038">
    <property type="entry name" value="HTHLUXR"/>
</dbReference>
<evidence type="ECO:0000313" key="4">
    <source>
        <dbReference type="Proteomes" id="UP001151088"/>
    </source>
</evidence>
<evidence type="ECO:0000259" key="2">
    <source>
        <dbReference type="PROSITE" id="PS50043"/>
    </source>
</evidence>
<comment type="caution">
    <text evidence="3">The sequence shown here is derived from an EMBL/GenBank/DDBJ whole genome shotgun (WGS) entry which is preliminary data.</text>
</comment>
<feature type="domain" description="HTH luxR-type" evidence="2">
    <location>
        <begin position="180"/>
        <end position="245"/>
    </location>
</feature>
<dbReference type="PANTHER" id="PTHR45566:SF1">
    <property type="entry name" value="HTH-TYPE TRANSCRIPTIONAL REGULATOR YHJB-RELATED"/>
    <property type="match status" value="1"/>
</dbReference>
<dbReference type="Gene3D" id="3.40.50.2300">
    <property type="match status" value="1"/>
</dbReference>
<dbReference type="Proteomes" id="UP001151088">
    <property type="component" value="Unassembled WGS sequence"/>
</dbReference>
<evidence type="ECO:0000256" key="1">
    <source>
        <dbReference type="SAM" id="MobiDB-lite"/>
    </source>
</evidence>
<evidence type="ECO:0000313" key="3">
    <source>
        <dbReference type="EMBL" id="MCS0493970.1"/>
    </source>
</evidence>
<dbReference type="GO" id="GO:0003677">
    <property type="term" value="F:DNA binding"/>
    <property type="evidence" value="ECO:0007669"/>
    <property type="project" value="InterPro"/>
</dbReference>
<proteinExistence type="predicted"/>
<dbReference type="RefSeq" id="WP_258730917.1">
    <property type="nucleotide sequence ID" value="NZ_JANTHZ010000001.1"/>
</dbReference>
<organism evidence="3 4">
    <name type="scientific">Ancylobacter mangrovi</name>
    <dbReference type="NCBI Taxonomy" id="2972472"/>
    <lineage>
        <taxon>Bacteria</taxon>
        <taxon>Pseudomonadati</taxon>
        <taxon>Pseudomonadota</taxon>
        <taxon>Alphaproteobacteria</taxon>
        <taxon>Hyphomicrobiales</taxon>
        <taxon>Xanthobacteraceae</taxon>
        <taxon>Ancylobacter</taxon>
    </lineage>
</organism>
<dbReference type="Pfam" id="PF00196">
    <property type="entry name" value="GerE"/>
    <property type="match status" value="1"/>
</dbReference>
<dbReference type="InterPro" id="IPR000792">
    <property type="entry name" value="Tscrpt_reg_LuxR_C"/>
</dbReference>
<dbReference type="AlphaFoldDB" id="A0A9X2T0K8"/>
<sequence>MNADSETSTRHNDLVPFAETSLPTKPGDSTLHNSATRPLIVLIDSRTFVRDCLSSSLTTADPRSDYLLFDSIQIWRKSGLVEQTSLLVFWANNLNSMSELKQQLSELRALSSGIPFAVMSDEERPAALNELIASGARAFLPTTLSLDAILKALYLVQRGGFFIPAQCLLSLPSGGMVNAPADLSELFSPRQLAVIKAMRKGMSNKVIAYELTMCESTVKVHVRNIMKKLKAKNRTEVAFVTQQMFPD</sequence>
<keyword evidence="4" id="KW-1185">Reference proteome</keyword>
<accession>A0A9X2T0K8</accession>
<dbReference type="SUPFAM" id="SSF52172">
    <property type="entry name" value="CheY-like"/>
    <property type="match status" value="1"/>
</dbReference>
<dbReference type="PROSITE" id="PS00622">
    <property type="entry name" value="HTH_LUXR_1"/>
    <property type="match status" value="1"/>
</dbReference>
<dbReference type="SMART" id="SM00421">
    <property type="entry name" value="HTH_LUXR"/>
    <property type="match status" value="1"/>
</dbReference>
<dbReference type="InterPro" id="IPR011006">
    <property type="entry name" value="CheY-like_superfamily"/>
</dbReference>
<reference evidence="3" key="1">
    <citation type="submission" date="2022-08" db="EMBL/GenBank/DDBJ databases">
        <authorList>
            <person name="Li F."/>
        </authorList>
    </citation>
    <scope>NUCLEOTIDE SEQUENCE</scope>
    <source>
        <strain evidence="3">MQZ15Z-1</strain>
    </source>
</reference>
<protein>
    <submittedName>
        <fullName evidence="3">Response regulator transcription factor</fullName>
    </submittedName>
</protein>
<name>A0A9X2T0K8_9HYPH</name>
<feature type="region of interest" description="Disordered" evidence="1">
    <location>
        <begin position="1"/>
        <end position="30"/>
    </location>
</feature>
<dbReference type="PROSITE" id="PS50043">
    <property type="entry name" value="HTH_LUXR_2"/>
    <property type="match status" value="1"/>
</dbReference>
<dbReference type="SUPFAM" id="SSF46894">
    <property type="entry name" value="C-terminal effector domain of the bipartite response regulators"/>
    <property type="match status" value="1"/>
</dbReference>
<dbReference type="PANTHER" id="PTHR45566">
    <property type="entry name" value="HTH-TYPE TRANSCRIPTIONAL REGULATOR YHJB-RELATED"/>
    <property type="match status" value="1"/>
</dbReference>
<gene>
    <name evidence="3" type="ORF">NVS89_02595</name>
</gene>
<dbReference type="InterPro" id="IPR051015">
    <property type="entry name" value="EvgA-like"/>
</dbReference>
<dbReference type="CDD" id="cd06170">
    <property type="entry name" value="LuxR_C_like"/>
    <property type="match status" value="1"/>
</dbReference>